<dbReference type="HAMAP" id="MF_00155">
    <property type="entry name" value="CtaG"/>
    <property type="match status" value="1"/>
</dbReference>
<dbReference type="SUPFAM" id="SSF110111">
    <property type="entry name" value="Ctag/Cox11"/>
    <property type="match status" value="1"/>
</dbReference>
<dbReference type="PANTHER" id="PTHR21320">
    <property type="entry name" value="CYTOCHROME C OXIDASE ASSEMBLY PROTEIN COX11-RELATED"/>
    <property type="match status" value="1"/>
</dbReference>
<keyword evidence="8 12" id="KW-0735">Signal-anchor</keyword>
<comment type="caution">
    <text evidence="13">The sequence shown here is derived from an EMBL/GenBank/DDBJ whole genome shotgun (WGS) entry which is preliminary data.</text>
</comment>
<keyword evidence="7 12" id="KW-0812">Transmembrane</keyword>
<evidence type="ECO:0000256" key="12">
    <source>
        <dbReference type="HAMAP-Rule" id="MF_00155"/>
    </source>
</evidence>
<dbReference type="GO" id="GO:0005507">
    <property type="term" value="F:copper ion binding"/>
    <property type="evidence" value="ECO:0007669"/>
    <property type="project" value="InterPro"/>
</dbReference>
<dbReference type="Pfam" id="PF04442">
    <property type="entry name" value="CtaG_Cox11"/>
    <property type="match status" value="1"/>
</dbReference>
<keyword evidence="5 12" id="KW-1003">Cell membrane</keyword>
<evidence type="ECO:0000256" key="9">
    <source>
        <dbReference type="ARBA" id="ARBA00022989"/>
    </source>
</evidence>
<keyword evidence="14" id="KW-1185">Reference proteome</keyword>
<dbReference type="AlphaFoldDB" id="A0A2T7UVS3"/>
<dbReference type="NCBIfam" id="NF003465">
    <property type="entry name" value="PRK05089.1"/>
    <property type="match status" value="1"/>
</dbReference>
<evidence type="ECO:0000256" key="7">
    <source>
        <dbReference type="ARBA" id="ARBA00022692"/>
    </source>
</evidence>
<proteinExistence type="inferred from homology"/>
<dbReference type="EMBL" id="QDDR01000001">
    <property type="protein sequence ID" value="PVE48880.1"/>
    <property type="molecule type" value="Genomic_DNA"/>
</dbReference>
<sequence length="194" mass="21495">MIRWWRNLDGARRTLTGLVGVILVMGALAWAAIPLYDLFCRVTGFGGTTRVAETESDLILDQTIQIRFDANTERGFPWEFRPLERTMPLRIGETGIAFYEAYNPTDHPIAGTASYNVTPYSTGSYFIKIACFCFTMQVLQPGERVQMPVTFYVDPEIVSDPDVIAGGLNTITLSYTFHPTEIPAGTPAAEVGTN</sequence>
<evidence type="ECO:0000256" key="5">
    <source>
        <dbReference type="ARBA" id="ARBA00022475"/>
    </source>
</evidence>
<organism evidence="13 14">
    <name type="scientific">Pararhodobacter aggregans</name>
    <dbReference type="NCBI Taxonomy" id="404875"/>
    <lineage>
        <taxon>Bacteria</taxon>
        <taxon>Pseudomonadati</taxon>
        <taxon>Pseudomonadota</taxon>
        <taxon>Alphaproteobacteria</taxon>
        <taxon>Rhodobacterales</taxon>
        <taxon>Paracoccaceae</taxon>
        <taxon>Pararhodobacter</taxon>
    </lineage>
</organism>
<evidence type="ECO:0000256" key="1">
    <source>
        <dbReference type="ARBA" id="ARBA00004007"/>
    </source>
</evidence>
<dbReference type="GO" id="GO:0008535">
    <property type="term" value="P:respiratory chain complex IV assembly"/>
    <property type="evidence" value="ECO:0007669"/>
    <property type="project" value="UniProtKB-UniRule"/>
</dbReference>
<evidence type="ECO:0000256" key="8">
    <source>
        <dbReference type="ARBA" id="ARBA00022968"/>
    </source>
</evidence>
<evidence type="ECO:0000256" key="2">
    <source>
        <dbReference type="ARBA" id="ARBA00004382"/>
    </source>
</evidence>
<accession>A0A2T7UVS3</accession>
<name>A0A2T7UVS3_9RHOB</name>
<dbReference type="PANTHER" id="PTHR21320:SF3">
    <property type="entry name" value="CYTOCHROME C OXIDASE ASSEMBLY PROTEIN COX11, MITOCHONDRIAL-RELATED"/>
    <property type="match status" value="1"/>
</dbReference>
<evidence type="ECO:0000313" key="13">
    <source>
        <dbReference type="EMBL" id="PVE48880.1"/>
    </source>
</evidence>
<comment type="function">
    <text evidence="1 12">Exerts its effect at some terminal stage of cytochrome c oxidase synthesis, probably by being involved in the insertion of the copper B into subunit I.</text>
</comment>
<comment type="subcellular location">
    <subcellularLocation>
        <location evidence="2 12">Cell inner membrane</location>
        <topology evidence="2 12">Single-pass type II membrane protein</topology>
        <orientation evidence="2 12">Periplasmic side</orientation>
    </subcellularLocation>
</comment>
<keyword evidence="9 12" id="KW-1133">Transmembrane helix</keyword>
<dbReference type="Gene3D" id="2.60.370.10">
    <property type="entry name" value="Ctag/Cox11"/>
    <property type="match status" value="1"/>
</dbReference>
<dbReference type="Proteomes" id="UP000244810">
    <property type="component" value="Unassembled WGS sequence"/>
</dbReference>
<dbReference type="OrthoDB" id="9804841at2"/>
<evidence type="ECO:0000256" key="10">
    <source>
        <dbReference type="ARBA" id="ARBA00023008"/>
    </source>
</evidence>
<evidence type="ECO:0000256" key="6">
    <source>
        <dbReference type="ARBA" id="ARBA00022519"/>
    </source>
</evidence>
<evidence type="ECO:0000256" key="11">
    <source>
        <dbReference type="ARBA" id="ARBA00023136"/>
    </source>
</evidence>
<evidence type="ECO:0000256" key="4">
    <source>
        <dbReference type="ARBA" id="ARBA00015384"/>
    </source>
</evidence>
<comment type="similarity">
    <text evidence="3 12">Belongs to the COX11/CtaG family.</text>
</comment>
<reference evidence="13 14" key="1">
    <citation type="journal article" date="2011" name="Syst. Appl. Microbiol.">
        <title>Defluviimonas denitrificans gen. nov., sp. nov., and Pararhodobacter aggregans gen. nov., sp. nov., non-phototrophic Rhodobacteraceae from the biofilter of a marine aquaculture.</title>
        <authorList>
            <person name="Foesel B.U."/>
            <person name="Drake H.L."/>
            <person name="Schramm A."/>
        </authorList>
    </citation>
    <scope>NUCLEOTIDE SEQUENCE [LARGE SCALE GENOMIC DNA]</scope>
    <source>
        <strain evidence="13 14">D1-19</strain>
    </source>
</reference>
<dbReference type="FunFam" id="2.60.370.10:FF:000001">
    <property type="entry name" value="COX11 cytochrome c oxidase assembly homolog"/>
    <property type="match status" value="1"/>
</dbReference>
<protein>
    <recommendedName>
        <fullName evidence="4 12">Cytochrome c oxidase assembly protein CtaG</fullName>
    </recommendedName>
</protein>
<dbReference type="PIRSF" id="PIRSF005413">
    <property type="entry name" value="COX11"/>
    <property type="match status" value="1"/>
</dbReference>
<evidence type="ECO:0000256" key="3">
    <source>
        <dbReference type="ARBA" id="ARBA00009620"/>
    </source>
</evidence>
<feature type="topological domain" description="Periplasmic" evidence="12">
    <location>
        <begin position="33"/>
        <end position="194"/>
    </location>
</feature>
<evidence type="ECO:0000313" key="14">
    <source>
        <dbReference type="Proteomes" id="UP000244810"/>
    </source>
</evidence>
<keyword evidence="10 12" id="KW-0186">Copper</keyword>
<dbReference type="RefSeq" id="WP_107754548.1">
    <property type="nucleotide sequence ID" value="NZ_QBKF01000014.1"/>
</dbReference>
<dbReference type="InterPro" id="IPR023471">
    <property type="entry name" value="CtaG/Cox11_dom_sf"/>
</dbReference>
<keyword evidence="6 12" id="KW-0997">Cell inner membrane</keyword>
<dbReference type="GO" id="GO:0005886">
    <property type="term" value="C:plasma membrane"/>
    <property type="evidence" value="ECO:0007669"/>
    <property type="project" value="UniProtKB-SubCell"/>
</dbReference>
<dbReference type="InterPro" id="IPR007533">
    <property type="entry name" value="Cyt_c_oxidase_assmbl_CtaG"/>
</dbReference>
<keyword evidence="11 12" id="KW-0472">Membrane</keyword>
<feature type="topological domain" description="Cytoplasmic" evidence="12">
    <location>
        <begin position="1"/>
        <end position="6"/>
    </location>
</feature>
<gene>
    <name evidence="12" type="primary">ctaG</name>
    <name evidence="13" type="ORF">DDE23_00285</name>
</gene>